<organism evidence="1 2">
    <name type="scientific">Nibrella viscosa</name>
    <dbReference type="NCBI Taxonomy" id="1084524"/>
    <lineage>
        <taxon>Bacteria</taxon>
        <taxon>Pseudomonadati</taxon>
        <taxon>Bacteroidota</taxon>
        <taxon>Cytophagia</taxon>
        <taxon>Cytophagales</taxon>
        <taxon>Spirosomataceae</taxon>
        <taxon>Nibrella</taxon>
    </lineage>
</organism>
<dbReference type="Gene3D" id="2.60.40.10">
    <property type="entry name" value="Immunoglobulins"/>
    <property type="match status" value="1"/>
</dbReference>
<evidence type="ECO:0000313" key="2">
    <source>
        <dbReference type="Proteomes" id="UP001500936"/>
    </source>
</evidence>
<evidence type="ECO:0000313" key="1">
    <source>
        <dbReference type="EMBL" id="GAA4409593.1"/>
    </source>
</evidence>
<name>A0ABP8KM28_9BACT</name>
<comment type="caution">
    <text evidence="1">The sequence shown here is derived from an EMBL/GenBank/DDBJ whole genome shotgun (WGS) entry which is preliminary data.</text>
</comment>
<keyword evidence="2" id="KW-1185">Reference proteome</keyword>
<reference evidence="2" key="1">
    <citation type="journal article" date="2019" name="Int. J. Syst. Evol. Microbiol.">
        <title>The Global Catalogue of Microorganisms (GCM) 10K type strain sequencing project: providing services to taxonomists for standard genome sequencing and annotation.</title>
        <authorList>
            <consortium name="The Broad Institute Genomics Platform"/>
            <consortium name="The Broad Institute Genome Sequencing Center for Infectious Disease"/>
            <person name="Wu L."/>
            <person name="Ma J."/>
        </authorList>
    </citation>
    <scope>NUCLEOTIDE SEQUENCE [LARGE SCALE GENOMIC DNA]</scope>
    <source>
        <strain evidence="2">JCM 17925</strain>
    </source>
</reference>
<proteinExistence type="predicted"/>
<sequence>MWATHIVGGELELQKQPAGSAYSHRINLNLYFDDINGNPGAEDITINVYVYRKRDNALMGGVELIRVSNQLVNYSVPACAISILRTRLIRYTRDLTFSQTFNDPGGYYLVWERCCRNNTISNILNPGGAGSAFYLEFPAPWNGPTAVVNSSPVFGTAKGDYICLGRPFTFDFSAKDPDGDSLVYSLVTPYNGFSNQNQPNPQVSNPGPYPTVNWTSGTSLQNVIPGPAPLRVNPQTGLLTVTANRTGLFVFSVQVEEYRRPAPGAARQRIGLVRRDFQLRVIECQLNDPPKILLRPNGQQDFYKAGTILTISEQETNCLSLLITDPNPNQRIQLYNLSGSLPGLVINPTELITRTTRDTLRADFCFGRCVGPGDGSPVTLVILATDEGCPQGLSDTLVVRLNIVPDNNRKPISRTDLPNNRGQVTVGSSLTFTVFGTDPDNDPITLQAVGRGFSLAQAGMVFAPVSGVGNVSQVFQWRPQCAQTGNYTVDFIVTDTRCNRALRDTVSVQLTALGTPGRPPTVVTTLGQPVIELTVTPAGSPEGSIIFDVLANDPDRDTLRLLAQGRGFDWQAVGMNFVNKTGLPTLQSTFRWDPTCTLLQGKEEATFTLDFVADDRTCQPKNKDTTTVRFTLKDLPVNYDITIPNVFTPNDDGANDYFAVPDLPMDNCTEQFRSVEIVNRWGKRVFYSTDRQFRWYGQNFPAGVYYYSIHYTRRVYKGGVNLLR</sequence>
<dbReference type="InterPro" id="IPR026341">
    <property type="entry name" value="T9SS_type_B"/>
</dbReference>
<dbReference type="NCBIfam" id="TIGR04131">
    <property type="entry name" value="Bac_Flav_CTERM"/>
    <property type="match status" value="1"/>
</dbReference>
<protein>
    <recommendedName>
        <fullName evidence="3">Gliding motility-associated C-terminal domain-containing protein</fullName>
    </recommendedName>
</protein>
<dbReference type="InterPro" id="IPR013783">
    <property type="entry name" value="Ig-like_fold"/>
</dbReference>
<accession>A0ABP8KM28</accession>
<dbReference type="Pfam" id="PF13585">
    <property type="entry name" value="CHU_C"/>
    <property type="match status" value="1"/>
</dbReference>
<evidence type="ECO:0008006" key="3">
    <source>
        <dbReference type="Google" id="ProtNLM"/>
    </source>
</evidence>
<dbReference type="Proteomes" id="UP001500936">
    <property type="component" value="Unassembled WGS sequence"/>
</dbReference>
<gene>
    <name evidence="1" type="ORF">GCM10023187_33160</name>
</gene>
<dbReference type="EMBL" id="BAABHB010000006">
    <property type="protein sequence ID" value="GAA4409593.1"/>
    <property type="molecule type" value="Genomic_DNA"/>
</dbReference>
<dbReference type="RefSeq" id="WP_345268964.1">
    <property type="nucleotide sequence ID" value="NZ_BAABHB010000006.1"/>
</dbReference>